<dbReference type="Gene3D" id="3.30.160.60">
    <property type="entry name" value="Classic Zinc Finger"/>
    <property type="match status" value="1"/>
</dbReference>
<dbReference type="eggNOG" id="KOG2177">
    <property type="taxonomic scope" value="Eukaryota"/>
</dbReference>
<dbReference type="InterPro" id="IPR013783">
    <property type="entry name" value="Ig-like_fold"/>
</dbReference>
<accession>F7BXI8</accession>
<feature type="domain" description="RING-type" evidence="6">
    <location>
        <begin position="139"/>
        <end position="185"/>
    </location>
</feature>
<dbReference type="HOGENOM" id="CLU_736796_0_0_1"/>
<keyword evidence="2 4" id="KW-0863">Zinc-finger</keyword>
<evidence type="ECO:0000256" key="3">
    <source>
        <dbReference type="ARBA" id="ARBA00022833"/>
    </source>
</evidence>
<keyword evidence="1" id="KW-0479">Metal-binding</keyword>
<dbReference type="Proteomes" id="UP000002279">
    <property type="component" value="Chromosome 1"/>
</dbReference>
<feature type="domain" description="B box-type" evidence="7">
    <location>
        <begin position="279"/>
        <end position="320"/>
    </location>
</feature>
<evidence type="ECO:0000259" key="8">
    <source>
        <dbReference type="PROSITE" id="PS50853"/>
    </source>
</evidence>
<keyword evidence="3" id="KW-0862">Zinc</keyword>
<evidence type="ECO:0000259" key="7">
    <source>
        <dbReference type="PROSITE" id="PS50119"/>
    </source>
</evidence>
<reference evidence="9" key="2">
    <citation type="submission" date="2025-08" db="UniProtKB">
        <authorList>
            <consortium name="Ensembl"/>
        </authorList>
    </citation>
    <scope>IDENTIFICATION</scope>
    <source>
        <strain evidence="9">Glennie</strain>
    </source>
</reference>
<evidence type="ECO:0000256" key="5">
    <source>
        <dbReference type="SAM" id="MobiDB-lite"/>
    </source>
</evidence>
<dbReference type="SUPFAM" id="SSF57845">
    <property type="entry name" value="B-box zinc-binding domain"/>
    <property type="match status" value="1"/>
</dbReference>
<dbReference type="GO" id="GO:0060340">
    <property type="term" value="P:positive regulation of type I interferon-mediated signaling pathway"/>
    <property type="evidence" value="ECO:0000318"/>
    <property type="project" value="GO_Central"/>
</dbReference>
<dbReference type="GO" id="GO:0008270">
    <property type="term" value="F:zinc ion binding"/>
    <property type="evidence" value="ECO:0007669"/>
    <property type="project" value="UniProtKB-KW"/>
</dbReference>
<dbReference type="GO" id="GO:0045087">
    <property type="term" value="P:innate immune response"/>
    <property type="evidence" value="ECO:0000318"/>
    <property type="project" value="GO_Central"/>
</dbReference>
<dbReference type="OMA" id="FGNQQIY"/>
<dbReference type="PROSITE" id="PS50853">
    <property type="entry name" value="FN3"/>
    <property type="match status" value="1"/>
</dbReference>
<dbReference type="GeneTree" id="ENSGT00530000064220"/>
<dbReference type="PROSITE" id="PS00518">
    <property type="entry name" value="ZF_RING_1"/>
    <property type="match status" value="1"/>
</dbReference>
<dbReference type="SMART" id="SM00184">
    <property type="entry name" value="RING"/>
    <property type="match status" value="2"/>
</dbReference>
<dbReference type="Pfam" id="PF00041">
    <property type="entry name" value="fn3"/>
    <property type="match status" value="1"/>
</dbReference>
<proteinExistence type="predicted"/>
<dbReference type="SUPFAM" id="SSF49265">
    <property type="entry name" value="Fibronectin type III"/>
    <property type="match status" value="1"/>
</dbReference>
<evidence type="ECO:0000256" key="4">
    <source>
        <dbReference type="PROSITE-ProRule" id="PRU00024"/>
    </source>
</evidence>
<dbReference type="STRING" id="9258.ENSOANP00000023561"/>
<dbReference type="Pfam" id="PF00643">
    <property type="entry name" value="zf-B_box"/>
    <property type="match status" value="1"/>
</dbReference>
<dbReference type="GO" id="GO:0005654">
    <property type="term" value="C:nucleoplasm"/>
    <property type="evidence" value="ECO:0000318"/>
    <property type="project" value="GO_Central"/>
</dbReference>
<evidence type="ECO:0000256" key="2">
    <source>
        <dbReference type="ARBA" id="ARBA00022771"/>
    </source>
</evidence>
<evidence type="ECO:0000256" key="1">
    <source>
        <dbReference type="ARBA" id="ARBA00022723"/>
    </source>
</evidence>
<dbReference type="Gene3D" id="2.60.40.10">
    <property type="entry name" value="Immunoglobulins"/>
    <property type="match status" value="1"/>
</dbReference>
<dbReference type="Ensembl" id="ENSOANT00000023565.3">
    <property type="protein sequence ID" value="ENSOANP00000023561.2"/>
    <property type="gene ID" value="ENSOANG00000014969.3"/>
</dbReference>
<reference evidence="9" key="3">
    <citation type="submission" date="2025-09" db="UniProtKB">
        <authorList>
            <consortium name="Ensembl"/>
        </authorList>
    </citation>
    <scope>IDENTIFICATION</scope>
    <source>
        <strain evidence="9">Glennie</strain>
    </source>
</reference>
<dbReference type="SMART" id="SM00060">
    <property type="entry name" value="FN3"/>
    <property type="match status" value="1"/>
</dbReference>
<dbReference type="PROSITE" id="PS50119">
    <property type="entry name" value="ZF_BBOX"/>
    <property type="match status" value="1"/>
</dbReference>
<dbReference type="GO" id="GO:0061630">
    <property type="term" value="F:ubiquitin protein ligase activity"/>
    <property type="evidence" value="ECO:0000318"/>
    <property type="project" value="GO_Central"/>
</dbReference>
<evidence type="ECO:0000259" key="6">
    <source>
        <dbReference type="PROSITE" id="PS50089"/>
    </source>
</evidence>
<evidence type="ECO:0000313" key="10">
    <source>
        <dbReference type="Proteomes" id="UP000002279"/>
    </source>
</evidence>
<dbReference type="InterPro" id="IPR051051">
    <property type="entry name" value="E3_ubiq-ligase_TRIM/RNF"/>
</dbReference>
<dbReference type="FunCoup" id="F7BXI8">
    <property type="interactions" value="35"/>
</dbReference>
<dbReference type="InterPro" id="IPR036116">
    <property type="entry name" value="FN3_sf"/>
</dbReference>
<dbReference type="InterPro" id="IPR000315">
    <property type="entry name" value="Znf_B-box"/>
</dbReference>
<dbReference type="SUPFAM" id="SSF57850">
    <property type="entry name" value="RING/U-box"/>
    <property type="match status" value="1"/>
</dbReference>
<dbReference type="Bgee" id="ENSOANG00000014969">
    <property type="expression patterns" value="Expressed in testis and 1 other cell type or tissue"/>
</dbReference>
<feature type="region of interest" description="Disordered" evidence="5">
    <location>
        <begin position="723"/>
        <end position="744"/>
    </location>
</feature>
<protein>
    <submittedName>
        <fullName evidence="9">Tripartite motif containing 42</fullName>
    </submittedName>
</protein>
<reference evidence="9 10" key="1">
    <citation type="journal article" date="2008" name="Nature">
        <title>Genome analysis of the platypus reveals unique signatures of evolution.</title>
        <authorList>
            <person name="Warren W.C."/>
            <person name="Hillier L.W."/>
            <person name="Marshall Graves J.A."/>
            <person name="Birney E."/>
            <person name="Ponting C.P."/>
            <person name="Grutzner F."/>
            <person name="Belov K."/>
            <person name="Miller W."/>
            <person name="Clarke L."/>
            <person name="Chinwalla A.T."/>
            <person name="Yang S.P."/>
            <person name="Heger A."/>
            <person name="Locke D.P."/>
            <person name="Miethke P."/>
            <person name="Waters P.D."/>
            <person name="Veyrunes F."/>
            <person name="Fulton L."/>
            <person name="Fulton B."/>
            <person name="Graves T."/>
            <person name="Wallis J."/>
            <person name="Puente X.S."/>
            <person name="Lopez-Otin C."/>
            <person name="Ordonez G.R."/>
            <person name="Eichler E.E."/>
            <person name="Chen L."/>
            <person name="Cheng Z."/>
            <person name="Deakin J.E."/>
            <person name="Alsop A."/>
            <person name="Thompson K."/>
            <person name="Kirby P."/>
            <person name="Papenfuss A.T."/>
            <person name="Wakefield M.J."/>
            <person name="Olender T."/>
            <person name="Lancet D."/>
            <person name="Huttley G.A."/>
            <person name="Smit A.F."/>
            <person name="Pask A."/>
            <person name="Temple-Smith P."/>
            <person name="Batzer M.A."/>
            <person name="Walker J.A."/>
            <person name="Konkel M.K."/>
            <person name="Harris R.S."/>
            <person name="Whittington C.M."/>
            <person name="Wong E.S."/>
            <person name="Gemmell N.J."/>
            <person name="Buschiazzo E."/>
            <person name="Vargas Jentzsch I.M."/>
            <person name="Merkel A."/>
            <person name="Schmitz J."/>
            <person name="Zemann A."/>
            <person name="Churakov G."/>
            <person name="Kriegs J.O."/>
            <person name="Brosius J."/>
            <person name="Murchison E.P."/>
            <person name="Sachidanandam R."/>
            <person name="Smith C."/>
            <person name="Hannon G.J."/>
            <person name="Tsend-Ayush E."/>
            <person name="McMillan D."/>
            <person name="Attenborough R."/>
            <person name="Rens W."/>
            <person name="Ferguson-Smith M."/>
            <person name="Lefevre C.M."/>
            <person name="Sharp J.A."/>
            <person name="Nicholas K.R."/>
            <person name="Ray D.A."/>
            <person name="Kube M."/>
            <person name="Reinhardt R."/>
            <person name="Pringle T.H."/>
            <person name="Taylor J."/>
            <person name="Jones R.C."/>
            <person name="Nixon B."/>
            <person name="Dacheux J.L."/>
            <person name="Niwa H."/>
            <person name="Sekita Y."/>
            <person name="Huang X."/>
            <person name="Stark A."/>
            <person name="Kheradpour P."/>
            <person name="Kellis M."/>
            <person name="Flicek P."/>
            <person name="Chen Y."/>
            <person name="Webber C."/>
            <person name="Hardison R."/>
            <person name="Nelson J."/>
            <person name="Hallsworth-Pepin K."/>
            <person name="Delehaunty K."/>
            <person name="Markovic C."/>
            <person name="Minx P."/>
            <person name="Feng Y."/>
            <person name="Kremitzki C."/>
            <person name="Mitreva M."/>
            <person name="Glasscock J."/>
            <person name="Wylie T."/>
            <person name="Wohldmann P."/>
            <person name="Thiru P."/>
            <person name="Nhan M.N."/>
            <person name="Pohl C.S."/>
            <person name="Smith S.M."/>
            <person name="Hou S."/>
            <person name="Nefedov M."/>
            <person name="de Jong P.J."/>
            <person name="Renfree M.B."/>
            <person name="Mardis E.R."/>
            <person name="Wilson R.K."/>
        </authorList>
    </citation>
    <scope>NUCLEOTIDE SEQUENCE [LARGE SCALE GENOMIC DNA]</scope>
    <source>
        <strain evidence="9 10">Glennie</strain>
    </source>
</reference>
<feature type="domain" description="Fibronectin type-III" evidence="8">
    <location>
        <begin position="601"/>
        <end position="701"/>
    </location>
</feature>
<dbReference type="PROSITE" id="PS50089">
    <property type="entry name" value="ZF_RING_2"/>
    <property type="match status" value="1"/>
</dbReference>
<feature type="compositionally biased region" description="Low complexity" evidence="5">
    <location>
        <begin position="724"/>
        <end position="744"/>
    </location>
</feature>
<dbReference type="PANTHER" id="PTHR25465">
    <property type="entry name" value="B-BOX DOMAIN CONTAINING"/>
    <property type="match status" value="1"/>
</dbReference>
<dbReference type="InterPro" id="IPR001841">
    <property type="entry name" value="Znf_RING"/>
</dbReference>
<dbReference type="CDD" id="cd00063">
    <property type="entry name" value="FN3"/>
    <property type="match status" value="1"/>
</dbReference>
<sequence length="744" mass="85533">MEPAICLCSPCCTWDRFCPQSCCQWLCCKFLFTNERNCTCCPCPYRDEKDCQFCHCTCSENPNCHWCCCSCANNPNFKYSCFASSENTVCQYYESRCCRRLSCHFQEGGLRSIHTSKTVFFYKPGKTLPGTNLLEYLVCPACYKLRLHSYILPCNHCLCEKCIFRLQGEVEITESFFILVCPLCNKAHCLPYSNQMHLPENYLKGKLVKKYMQSQGFLKWRFDRRLGPAYCDVCKDRTMKAHKRCATCRLNFCTNCLTKFHSDLSMQDHVFTDACPKDAEEKKCIHHRNTNITEYCRNDNELLCIFCKEAFHNGHDTLNLLDASSEMAAALFGAIAKFKAVRYDVDNHLMDFSMLKTNSKTEKGIKRKEIRNGFLKLRHILQEQEKIFMETLENIDGVKLKEIENYISMTTTNVSQMDRLIAYCKEALMEPSQVAFLQSAKGLVDEIENRILTTFQPNLHLKEDQKPTLFVDFKKLADSLYALFPTPAQMSSMVENDKSSPYPYHLEMMEPQRGGLSNHSICSEPIFERNSSLSSLPTPCDPNRVYNEMPPGIHSPLLPRKCEGIHAYWLAPPEVQSPERNCQNCGSCHTWHSFNDEVARVPGSVLIYQTLVYPRAAKIYWTCPMEDVDYFEMEFYELINYSPSNTKSELSGQISDIKEQHLELHNLTPNTEYLFKVRAVNDNGPGQWSDICKDTWKIKKTKGEGNIAALCLIERRCGRDRQAGMSPGSGWSGGSWDSPVRLES</sequence>
<evidence type="ECO:0000313" key="9">
    <source>
        <dbReference type="Ensembl" id="ENSOANP00000023561.2"/>
    </source>
</evidence>
<keyword evidence="10" id="KW-1185">Reference proteome</keyword>
<organism evidence="9 10">
    <name type="scientific">Ornithorhynchus anatinus</name>
    <name type="common">Duckbill platypus</name>
    <dbReference type="NCBI Taxonomy" id="9258"/>
    <lineage>
        <taxon>Eukaryota</taxon>
        <taxon>Metazoa</taxon>
        <taxon>Chordata</taxon>
        <taxon>Craniata</taxon>
        <taxon>Vertebrata</taxon>
        <taxon>Euteleostomi</taxon>
        <taxon>Mammalia</taxon>
        <taxon>Monotremata</taxon>
        <taxon>Ornithorhynchidae</taxon>
        <taxon>Ornithorhynchus</taxon>
    </lineage>
</organism>
<dbReference type="AlphaFoldDB" id="F7BXI8"/>
<dbReference type="PANTHER" id="PTHR25465:SF13">
    <property type="entry name" value="TRIPARTITE MOTIF-CONTAINING PROTEIN 42"/>
    <property type="match status" value="1"/>
</dbReference>
<name>F7BXI8_ORNAN</name>
<dbReference type="InterPro" id="IPR003961">
    <property type="entry name" value="FN3_dom"/>
</dbReference>
<dbReference type="InParanoid" id="F7BXI8"/>
<dbReference type="InterPro" id="IPR017907">
    <property type="entry name" value="Znf_RING_CS"/>
</dbReference>
<gene>
    <name evidence="9" type="primary">TRIM42</name>
</gene>